<dbReference type="InterPro" id="IPR036895">
    <property type="entry name" value="Uracil-DNA_glycosylase-like_sf"/>
</dbReference>
<dbReference type="EC" id="2.7.7.7" evidence="3"/>
<dbReference type="GO" id="GO:0008408">
    <property type="term" value="F:3'-5' exonuclease activity"/>
    <property type="evidence" value="ECO:0007669"/>
    <property type="project" value="InterPro"/>
</dbReference>
<organism evidence="11">
    <name type="scientific">Dictyoglomus turgidum</name>
    <dbReference type="NCBI Taxonomy" id="513050"/>
    <lineage>
        <taxon>Bacteria</taxon>
        <taxon>Pseudomonadati</taxon>
        <taxon>Dictyoglomota</taxon>
        <taxon>Dictyoglomia</taxon>
        <taxon>Dictyoglomales</taxon>
        <taxon>Dictyoglomaceae</taxon>
        <taxon>Dictyoglomus</taxon>
    </lineage>
</organism>
<reference evidence="11" key="1">
    <citation type="journal article" date="2020" name="mSystems">
        <title>Genome- and Community-Level Interaction Insights into Carbon Utilization and Element Cycling Functions of Hydrothermarchaeota in Hydrothermal Sediment.</title>
        <authorList>
            <person name="Zhou Z."/>
            <person name="Liu Y."/>
            <person name="Xu W."/>
            <person name="Pan J."/>
            <person name="Luo Z.H."/>
            <person name="Li M."/>
        </authorList>
    </citation>
    <scope>NUCLEOTIDE SEQUENCE [LARGE SCALE GENOMIC DNA]</scope>
    <source>
        <strain evidence="11">SpSt-751</strain>
    </source>
</reference>
<dbReference type="Pfam" id="PF01612">
    <property type="entry name" value="DNA_pol_A_exo1"/>
    <property type="match status" value="1"/>
</dbReference>
<dbReference type="CDD" id="cd06139">
    <property type="entry name" value="DNA_polA_I_Ecoli_like_exo"/>
    <property type="match status" value="1"/>
</dbReference>
<evidence type="ECO:0000313" key="11">
    <source>
        <dbReference type="EMBL" id="HGB30528.1"/>
    </source>
</evidence>
<evidence type="ECO:0000259" key="10">
    <source>
        <dbReference type="SMART" id="SM00986"/>
    </source>
</evidence>
<dbReference type="InterPro" id="IPR002298">
    <property type="entry name" value="DNA_polymerase_A"/>
</dbReference>
<dbReference type="Pfam" id="PF03167">
    <property type="entry name" value="UDG"/>
    <property type="match status" value="1"/>
</dbReference>
<gene>
    <name evidence="11" type="ORF">ENV35_01465</name>
</gene>
<dbReference type="InterPro" id="IPR005273">
    <property type="entry name" value="Ura-DNA_glyco_family4"/>
</dbReference>
<dbReference type="SMART" id="SM00482">
    <property type="entry name" value="POLAc"/>
    <property type="match status" value="1"/>
</dbReference>
<dbReference type="Gene3D" id="3.30.70.370">
    <property type="match status" value="1"/>
</dbReference>
<comment type="catalytic activity">
    <reaction evidence="7">
        <text>DNA(n) + a 2'-deoxyribonucleoside 5'-triphosphate = DNA(n+1) + diphosphate</text>
        <dbReference type="Rhea" id="RHEA:22508"/>
        <dbReference type="Rhea" id="RHEA-COMP:17339"/>
        <dbReference type="Rhea" id="RHEA-COMP:17340"/>
        <dbReference type="ChEBI" id="CHEBI:33019"/>
        <dbReference type="ChEBI" id="CHEBI:61560"/>
        <dbReference type="ChEBI" id="CHEBI:173112"/>
        <dbReference type="EC" id="2.7.7.7"/>
    </reaction>
</comment>
<comment type="similarity">
    <text evidence="1">Belongs to the uracil-DNA glycosylase (UDG) superfamily. Type 4 (UDGa) family.</text>
</comment>
<dbReference type="GO" id="GO:0006302">
    <property type="term" value="P:double-strand break repair"/>
    <property type="evidence" value="ECO:0007669"/>
    <property type="project" value="TreeGrafter"/>
</dbReference>
<dbReference type="NCBIfam" id="TIGR00758">
    <property type="entry name" value="UDG_fam4"/>
    <property type="match status" value="1"/>
</dbReference>
<evidence type="ECO:0000256" key="4">
    <source>
        <dbReference type="ARBA" id="ARBA00019403"/>
    </source>
</evidence>
<dbReference type="PANTHER" id="PTHR10133">
    <property type="entry name" value="DNA POLYMERASE I"/>
    <property type="match status" value="1"/>
</dbReference>
<dbReference type="SUPFAM" id="SSF56672">
    <property type="entry name" value="DNA/RNA polymerases"/>
    <property type="match status" value="1"/>
</dbReference>
<dbReference type="InterPro" id="IPR002562">
    <property type="entry name" value="3'-5'_exonuclease_dom"/>
</dbReference>
<feature type="domain" description="DNA-directed DNA polymerase family A palm" evidence="9">
    <location>
        <begin position="580"/>
        <end position="806"/>
    </location>
</feature>
<dbReference type="AlphaFoldDB" id="A0A7C3WNE9"/>
<dbReference type="EMBL" id="DTGA01000036">
    <property type="protein sequence ID" value="HGB30528.1"/>
    <property type="molecule type" value="Genomic_DNA"/>
</dbReference>
<dbReference type="InterPro" id="IPR036397">
    <property type="entry name" value="RNaseH_sf"/>
</dbReference>
<dbReference type="SUPFAM" id="SSF53098">
    <property type="entry name" value="Ribonuclease H-like"/>
    <property type="match status" value="1"/>
</dbReference>
<dbReference type="CDD" id="cd10030">
    <property type="entry name" value="UDG-F4_TTUDGA_SPO1dp_like"/>
    <property type="match status" value="1"/>
</dbReference>
<dbReference type="Pfam" id="PF00476">
    <property type="entry name" value="DNA_pol_A"/>
    <property type="match status" value="1"/>
</dbReference>
<dbReference type="PRINTS" id="PR00868">
    <property type="entry name" value="DNAPOLI"/>
</dbReference>
<dbReference type="SMART" id="SM00474">
    <property type="entry name" value="35EXOc"/>
    <property type="match status" value="1"/>
</dbReference>
<evidence type="ECO:0000256" key="1">
    <source>
        <dbReference type="ARBA" id="ARBA00006521"/>
    </source>
</evidence>
<evidence type="ECO:0000256" key="7">
    <source>
        <dbReference type="ARBA" id="ARBA00049244"/>
    </source>
</evidence>
<dbReference type="GO" id="GO:0006261">
    <property type="term" value="P:DNA-templated DNA replication"/>
    <property type="evidence" value="ECO:0007669"/>
    <property type="project" value="InterPro"/>
</dbReference>
<evidence type="ECO:0000256" key="6">
    <source>
        <dbReference type="ARBA" id="ARBA00022705"/>
    </source>
</evidence>
<sequence length="867" mass="100606">MYDLNCQKCELYKNRTQVVPSVIVEGSEIFFIGEAPGVEEDKKGIPFVGDAGNLLNACLREVGIDREKVSIGNICACRPPDNRVPLPKEVESCFEFLEQDILSLKPKVIVTLGNTPLKKFLKGVGGITRVHGKIFDCEEYNCKIIPLFHPAYILRNPQERTKFTNDLRTVKDFLQGKIKIENESPVDYKVVTNLAQFDWLVSQLHENDLWAFDIETTGLDFMKDEIFILTFSWMENTGVLIDLRILTQKIDKDYIFDKLKEVFENNSKKIAHNGSFDIEFLLSRGIIVNNYYCDTILMDHLLDENSPHGLEVLSEKYTDLGRYDIPLNQYKLQNKISNYSDIPGEILYLYALKDVDCTLRSYNKMLPEIYEQKLDFVLFEIMMPMQRILIQTEFCGVSIDIDYLNKTIEKYEKKMEEYLQKIYEVPQVKQFELEKTNEKIKELYEKWESSAFLQKRFPNFEDYLEFKKEETRFVFNINSPKQLKELLIEKMKLPIIKTTVKNNPSLDDEVLLEYSKANKFCEYLAKYRTLSHLKSTFLDGIKKRLVGDKVHTDYLLFGTVTGRPSSRNPNLNNIPRTGTAEDIKDIFCADRYEDGTSDWLVEVDQGQAEFRIWINYSKDPQALRDLQNGIDIHKLMAAAAYKKVPIPNRDISYEEFLEITKDVTKAERQDTKLIIFGIMYGRGAKSVSEQLGVSPSLAQRIIDTFFNRYKVAKKWLAVTTALAKRDGYVVNLFGRRRRLLNINSSNQGLRAEAERQSINSPIQSAASDLTFLSCVKVFREIRKRSLRSRLVLTVYDSLVFNVPDDELEFVSKLLYNKMLNPEVSDLIVPLSPEIKIGKSWGSLVEVDLTKDWSIIREMLREKFEFHK</sequence>
<dbReference type="InterPro" id="IPR012337">
    <property type="entry name" value="RNaseH-like_sf"/>
</dbReference>
<dbReference type="GO" id="GO:0003677">
    <property type="term" value="F:DNA binding"/>
    <property type="evidence" value="ECO:0007669"/>
    <property type="project" value="InterPro"/>
</dbReference>
<evidence type="ECO:0000256" key="2">
    <source>
        <dbReference type="ARBA" id="ARBA00007705"/>
    </source>
</evidence>
<dbReference type="SUPFAM" id="SSF52141">
    <property type="entry name" value="Uracil-DNA glycosylase-like"/>
    <property type="match status" value="1"/>
</dbReference>
<dbReference type="GO" id="GO:0003887">
    <property type="term" value="F:DNA-directed DNA polymerase activity"/>
    <property type="evidence" value="ECO:0007669"/>
    <property type="project" value="UniProtKB-EC"/>
</dbReference>
<feature type="domain" description="3'-5' exonuclease" evidence="8">
    <location>
        <begin position="188"/>
        <end position="370"/>
    </location>
</feature>
<evidence type="ECO:0000259" key="9">
    <source>
        <dbReference type="SMART" id="SM00482"/>
    </source>
</evidence>
<comment type="similarity">
    <text evidence="2">Belongs to the DNA polymerase type-A family.</text>
</comment>
<dbReference type="Gene3D" id="3.30.420.10">
    <property type="entry name" value="Ribonuclease H-like superfamily/Ribonuclease H"/>
    <property type="match status" value="1"/>
</dbReference>
<name>A0A7C3WNE9_9BACT</name>
<dbReference type="InterPro" id="IPR005122">
    <property type="entry name" value="Uracil-DNA_glycosylase-like"/>
</dbReference>
<dbReference type="Gene3D" id="1.10.150.20">
    <property type="entry name" value="5' to 3' exonuclease, C-terminal subdomain"/>
    <property type="match status" value="1"/>
</dbReference>
<protein>
    <recommendedName>
        <fullName evidence="5">DNA polymerase I</fullName>
        <ecNumber evidence="3">2.7.7.7</ecNumber>
    </recommendedName>
    <alternativeName>
        <fullName evidence="4">Type-4 uracil-DNA glycosylase</fullName>
    </alternativeName>
</protein>
<comment type="caution">
    <text evidence="11">The sequence shown here is derived from an EMBL/GenBank/DDBJ whole genome shotgun (WGS) entry which is preliminary data.</text>
</comment>
<keyword evidence="6" id="KW-0235">DNA replication</keyword>
<evidence type="ECO:0000256" key="5">
    <source>
        <dbReference type="ARBA" id="ARBA00020311"/>
    </source>
</evidence>
<evidence type="ECO:0000259" key="8">
    <source>
        <dbReference type="SMART" id="SM00474"/>
    </source>
</evidence>
<proteinExistence type="inferred from homology"/>
<feature type="domain" description="Uracil-DNA glycosylase-like" evidence="10">
    <location>
        <begin position="20"/>
        <end position="168"/>
    </location>
</feature>
<dbReference type="Gene3D" id="1.20.1060.10">
    <property type="entry name" value="Taq DNA Polymerase, Chain T, domain 4"/>
    <property type="match status" value="1"/>
</dbReference>
<dbReference type="SMART" id="SM00987">
    <property type="entry name" value="UreE_C"/>
    <property type="match status" value="1"/>
</dbReference>
<dbReference type="InterPro" id="IPR043502">
    <property type="entry name" value="DNA/RNA_pol_sf"/>
</dbReference>
<accession>A0A7C3WNE9</accession>
<dbReference type="PANTHER" id="PTHR10133:SF27">
    <property type="entry name" value="DNA POLYMERASE NU"/>
    <property type="match status" value="1"/>
</dbReference>
<dbReference type="InterPro" id="IPR001098">
    <property type="entry name" value="DNA-dir_DNA_pol_A_palm_dom"/>
</dbReference>
<dbReference type="Gene3D" id="3.40.470.10">
    <property type="entry name" value="Uracil-DNA glycosylase-like domain"/>
    <property type="match status" value="1"/>
</dbReference>
<evidence type="ECO:0000256" key="3">
    <source>
        <dbReference type="ARBA" id="ARBA00012417"/>
    </source>
</evidence>
<dbReference type="SMART" id="SM00986">
    <property type="entry name" value="UDG"/>
    <property type="match status" value="1"/>
</dbReference>